<gene>
    <name evidence="3" type="ORF">IXB28_05420</name>
</gene>
<keyword evidence="1" id="KW-0812">Transmembrane</keyword>
<keyword evidence="4" id="KW-1185">Reference proteome</keyword>
<dbReference type="Gene3D" id="1.10.101.10">
    <property type="entry name" value="PGBD-like superfamily/PGBD"/>
    <property type="match status" value="2"/>
</dbReference>
<dbReference type="Pfam" id="PF01471">
    <property type="entry name" value="PG_binding_1"/>
    <property type="match status" value="2"/>
</dbReference>
<reference evidence="3 4" key="1">
    <citation type="journal article" date="2021" name="Mar. Drugs">
        <title>Genome Reduction and Secondary Metabolism of the Marine Sponge-Associated Cyanobacterium Leptothoe.</title>
        <authorList>
            <person name="Konstantinou D."/>
            <person name="Popin R.V."/>
            <person name="Fewer D.P."/>
            <person name="Sivonen K."/>
            <person name="Gkelis S."/>
        </authorList>
    </citation>
    <scope>NUCLEOTIDE SEQUENCE [LARGE SCALE GENOMIC DNA]</scope>
    <source>
        <strain evidence="3 4">TAU-MAC 1615</strain>
    </source>
</reference>
<comment type="caution">
    <text evidence="3">The sequence shown here is derived from an EMBL/GenBank/DDBJ whole genome shotgun (WGS) entry which is preliminary data.</text>
</comment>
<feature type="domain" description="Peptidoglycan binding-like" evidence="2">
    <location>
        <begin position="64"/>
        <end position="121"/>
    </location>
</feature>
<keyword evidence="1" id="KW-0472">Membrane</keyword>
<dbReference type="InterPro" id="IPR002477">
    <property type="entry name" value="Peptidoglycan-bd-like"/>
</dbReference>
<evidence type="ECO:0000256" key="1">
    <source>
        <dbReference type="SAM" id="Phobius"/>
    </source>
</evidence>
<evidence type="ECO:0000313" key="3">
    <source>
        <dbReference type="EMBL" id="MBT9311635.1"/>
    </source>
</evidence>
<dbReference type="RefSeq" id="WP_215617510.1">
    <property type="nucleotide sequence ID" value="NZ_JADOER010000004.1"/>
</dbReference>
<feature type="domain" description="Peptidoglycan binding-like" evidence="2">
    <location>
        <begin position="150"/>
        <end position="203"/>
    </location>
</feature>
<dbReference type="SUPFAM" id="SSF47090">
    <property type="entry name" value="PGBD-like"/>
    <property type="match status" value="2"/>
</dbReference>
<dbReference type="InterPro" id="IPR036366">
    <property type="entry name" value="PGBDSf"/>
</dbReference>
<organism evidence="3 4">
    <name type="scientific">Leptothoe kymatousa TAU-MAC 1615</name>
    <dbReference type="NCBI Taxonomy" id="2364775"/>
    <lineage>
        <taxon>Bacteria</taxon>
        <taxon>Bacillati</taxon>
        <taxon>Cyanobacteriota</taxon>
        <taxon>Cyanophyceae</taxon>
        <taxon>Nodosilineales</taxon>
        <taxon>Cymatolegaceae</taxon>
        <taxon>Leptothoe</taxon>
        <taxon>Leptothoe kymatousa</taxon>
    </lineage>
</organism>
<evidence type="ECO:0000313" key="4">
    <source>
        <dbReference type="Proteomes" id="UP001196661"/>
    </source>
</evidence>
<proteinExistence type="predicted"/>
<feature type="transmembrane region" description="Helical" evidence="1">
    <location>
        <begin position="21"/>
        <end position="41"/>
    </location>
</feature>
<sequence length="297" mass="33145">MNITKLGIGTYLQLPYFLRRVSLIAGIWLFAGLPVLANAPLRFSQPILIAQGNLLDVSLRLGSSGTRVLELQRALGGLRLLSTNEIDGIYGEQTKHAVRQFQRIRRLDVTGVADAETLQELGIDPSIALPVLVHPIHGGISTDRLVYGSRSEDVLTLKYVLNSFGFTLVENQTYGRQTFEAVQVYQATAELPQTGTADRDTLLHMGFRPSDEALEVLEISQGDSNSEVPESRYVAAIMAGPSQIIQVRREFPEATVVRDDRRGEYISLGQFEEHSTAKDWVDKARNEFRYEAQVLWD</sequence>
<evidence type="ECO:0000259" key="2">
    <source>
        <dbReference type="Pfam" id="PF01471"/>
    </source>
</evidence>
<keyword evidence="1" id="KW-1133">Transmembrane helix</keyword>
<accession>A0ABS5Y3T9</accession>
<name>A0ABS5Y3T9_9CYAN</name>
<dbReference type="Proteomes" id="UP001196661">
    <property type="component" value="Unassembled WGS sequence"/>
</dbReference>
<protein>
    <submittedName>
        <fullName evidence="3">Peptidoglycan-binding protein</fullName>
    </submittedName>
</protein>
<dbReference type="EMBL" id="JADOER010000004">
    <property type="protein sequence ID" value="MBT9311635.1"/>
    <property type="molecule type" value="Genomic_DNA"/>
</dbReference>
<dbReference type="InterPro" id="IPR036365">
    <property type="entry name" value="PGBD-like_sf"/>
</dbReference>